<name>A0A0D6LLB0_9BILA</name>
<dbReference type="Pfam" id="PF03567">
    <property type="entry name" value="Sulfotransfer_2"/>
    <property type="match status" value="1"/>
</dbReference>
<sequence>MYMVVISVLYSGGIGEMCATANVMLGSEAGTWRIQMVIHGYDFTFVDEDKAKITCSNDNKLFSLLLVTLLLVVVVFTFRSFAVYDETPEIDLNFEPLSEEKIAKAAESYRAQEKTIQFGMGGLDNLERIKEKNSDPLPHRKFTGLSAAEMCETGRGDCVAPFARIRPLIVTAPNHHLMSCIIQKSMSTVMSAIFCFLIRERDFVDAGRSILREYADIRLCEGRNEFKSVDSMRRGLRLRTQDLARWRFTVVTREPVDRFLSGFIDRCIRVGDSCFGCGTNMTCFLEEEYKRATEYAFADQHSLLKPWLTNEDIHVFPQNWRCNMETTFEKYEFIRYSNDPSDTLLEDLIPLLRAQNVSESSINYIAESLRSGRTAHSTVASAARTYLEGRVRSSPYLMELIVRLFYNDYKLFKYSLPDLDKFTEIPK</sequence>
<keyword evidence="3" id="KW-1185">Reference proteome</keyword>
<dbReference type="InterPro" id="IPR005331">
    <property type="entry name" value="Sulfotransferase"/>
</dbReference>
<dbReference type="EMBL" id="KE125020">
    <property type="protein sequence ID" value="EPB72845.1"/>
    <property type="molecule type" value="Genomic_DNA"/>
</dbReference>
<evidence type="ECO:0000313" key="3">
    <source>
        <dbReference type="Proteomes" id="UP000054495"/>
    </source>
</evidence>
<dbReference type="GO" id="GO:0047756">
    <property type="term" value="F:chondroitin 4-sulfotransferase activity"/>
    <property type="evidence" value="ECO:0007669"/>
    <property type="project" value="InterPro"/>
</dbReference>
<protein>
    <submittedName>
        <fullName evidence="2">Uncharacterized protein</fullName>
    </submittedName>
</protein>
<dbReference type="GO" id="GO:1902884">
    <property type="term" value="P:positive regulation of response to oxidative stress"/>
    <property type="evidence" value="ECO:0007669"/>
    <property type="project" value="InterPro"/>
</dbReference>
<keyword evidence="1" id="KW-0472">Membrane</keyword>
<keyword evidence="1" id="KW-0812">Transmembrane</keyword>
<evidence type="ECO:0000256" key="1">
    <source>
        <dbReference type="SAM" id="Phobius"/>
    </source>
</evidence>
<dbReference type="Proteomes" id="UP000054495">
    <property type="component" value="Unassembled WGS sequence"/>
</dbReference>
<organism evidence="2 3">
    <name type="scientific">Ancylostoma ceylanicum</name>
    <dbReference type="NCBI Taxonomy" id="53326"/>
    <lineage>
        <taxon>Eukaryota</taxon>
        <taxon>Metazoa</taxon>
        <taxon>Ecdysozoa</taxon>
        <taxon>Nematoda</taxon>
        <taxon>Chromadorea</taxon>
        <taxon>Rhabditida</taxon>
        <taxon>Rhabditina</taxon>
        <taxon>Rhabditomorpha</taxon>
        <taxon>Strongyloidea</taxon>
        <taxon>Ancylostomatidae</taxon>
        <taxon>Ancylostomatinae</taxon>
        <taxon>Ancylostoma</taxon>
    </lineage>
</organism>
<evidence type="ECO:0000313" key="2">
    <source>
        <dbReference type="EMBL" id="EPB72845.1"/>
    </source>
</evidence>
<dbReference type="AlphaFoldDB" id="A0A0D6LLB0"/>
<dbReference type="InterPro" id="IPR007669">
    <property type="entry name" value="Chst-1-like"/>
</dbReference>
<proteinExistence type="predicted"/>
<dbReference type="PANTHER" id="PTHR22900:SF5">
    <property type="entry name" value="PROTEIN CBG14245"/>
    <property type="match status" value="1"/>
</dbReference>
<dbReference type="PANTHER" id="PTHR22900">
    <property type="entry name" value="PROTEIN CBG14245-RELATED"/>
    <property type="match status" value="1"/>
</dbReference>
<dbReference type="GO" id="GO:0016020">
    <property type="term" value="C:membrane"/>
    <property type="evidence" value="ECO:0007669"/>
    <property type="project" value="InterPro"/>
</dbReference>
<reference evidence="2 3" key="1">
    <citation type="submission" date="2013-05" db="EMBL/GenBank/DDBJ databases">
        <title>Draft genome of the parasitic nematode Anyclostoma ceylanicum.</title>
        <authorList>
            <person name="Mitreva M."/>
        </authorList>
    </citation>
    <scope>NUCLEOTIDE SEQUENCE [LARGE SCALE GENOMIC DNA]</scope>
</reference>
<gene>
    <name evidence="2" type="ORF">ANCCEY_08059</name>
</gene>
<keyword evidence="1" id="KW-1133">Transmembrane helix</keyword>
<dbReference type="GO" id="GO:0050650">
    <property type="term" value="P:chondroitin sulfate proteoglycan biosynthetic process"/>
    <property type="evidence" value="ECO:0007669"/>
    <property type="project" value="InterPro"/>
</dbReference>
<accession>A0A0D6LLB0</accession>
<feature type="transmembrane region" description="Helical" evidence="1">
    <location>
        <begin position="61"/>
        <end position="84"/>
    </location>
</feature>